<comment type="subcellular location">
    <subcellularLocation>
        <location evidence="1">Endosome membrane</location>
        <topology evidence="1">Single-pass type I membrane protein</topology>
    </subcellularLocation>
    <subcellularLocation>
        <location evidence="8">Lysosome membrane</location>
        <topology evidence="8">Single-pass type I membrane protein</topology>
    </subcellularLocation>
</comment>
<dbReference type="GO" id="GO:0031902">
    <property type="term" value="C:late endosome membrane"/>
    <property type="evidence" value="ECO:0007669"/>
    <property type="project" value="TreeGrafter"/>
</dbReference>
<dbReference type="GO" id="GO:0005765">
    <property type="term" value="C:lysosomal membrane"/>
    <property type="evidence" value="ECO:0007669"/>
    <property type="project" value="UniProtKB-SubCell"/>
</dbReference>
<evidence type="ECO:0000256" key="10">
    <source>
        <dbReference type="SAM" id="Phobius"/>
    </source>
</evidence>
<reference evidence="14 15" key="1">
    <citation type="journal article" date="2024" name="Proc. Natl. Acad. Sci. U.S.A.">
        <title>The genetic regulatory architecture and epigenomic basis for age-related changes in rattlesnake venom.</title>
        <authorList>
            <person name="Hogan M.P."/>
            <person name="Holding M.L."/>
            <person name="Nystrom G.S."/>
            <person name="Colston T.J."/>
            <person name="Bartlett D.A."/>
            <person name="Mason A.J."/>
            <person name="Ellsworth S.A."/>
            <person name="Rautsaw R.M."/>
            <person name="Lawrence K.C."/>
            <person name="Strickland J.L."/>
            <person name="He B."/>
            <person name="Fraser P."/>
            <person name="Margres M.J."/>
            <person name="Gilbert D.M."/>
            <person name="Gibbs H.L."/>
            <person name="Parkinson C.L."/>
            <person name="Rokyta D.R."/>
        </authorList>
    </citation>
    <scope>NUCLEOTIDE SEQUENCE [LARGE SCALE GENOMIC DNA]</scope>
    <source>
        <strain evidence="14">DRR0105</strain>
    </source>
</reference>
<feature type="compositionally biased region" description="Low complexity" evidence="9">
    <location>
        <begin position="77"/>
        <end position="140"/>
    </location>
</feature>
<dbReference type="Gene3D" id="2.40.160.110">
    <property type="match status" value="1"/>
</dbReference>
<keyword evidence="4" id="KW-0967">Endosome</keyword>
<dbReference type="Pfam" id="PF21222">
    <property type="entry name" value="Lamp2_2nd"/>
    <property type="match status" value="1"/>
</dbReference>
<sequence>MQWVKVSAGAAVLWIASWCLLAAGHPSELEDPWQPGSPQSDSANWPHPTKSATLVPIFNKTPAHKRTTTHHHHHHTTTTTTATHTSHPHTTTPRKQTTTSHATTHRATTTHHATTTRHTTTTRHAATTHPANHTSTAHPTSHPQNTTHEKHPTTHQAATTAPANHTSHAHPTTTTTPQTTAPRPTQPPGVLVGNYTVKQGSAVCLRAEMGLQLRVRYADKAKRQVWGAFAVQPNQTEFSGTCSSKTTTLKLHFPEGFILFTFQKNETEKTAYLSQVQANLTYWFPQATTEKTFRANNASLREFAAPLGMSYQCLNRSLDLTEDFHLSALSERIQAFQLQDGKFGEAEVCPEQRRSVVLPIVVGVVLGLLILIVLVAFAVGRWRAHTGYQSL</sequence>
<feature type="transmembrane region" description="Helical" evidence="10">
    <location>
        <begin position="356"/>
        <end position="379"/>
    </location>
</feature>
<feature type="region of interest" description="Disordered" evidence="9">
    <location>
        <begin position="29"/>
        <end position="51"/>
    </location>
</feature>
<comment type="caution">
    <text evidence="14">The sequence shown here is derived from an EMBL/GenBank/DDBJ whole genome shotgun (WGS) entry which is preliminary data.</text>
</comment>
<feature type="signal peptide" evidence="11">
    <location>
        <begin position="1"/>
        <end position="24"/>
    </location>
</feature>
<dbReference type="InterPro" id="IPR048528">
    <property type="entry name" value="Lamp2-like_luminal"/>
</dbReference>
<keyword evidence="6 8" id="KW-0472">Membrane</keyword>
<accession>A0AAW1B898</accession>
<keyword evidence="8" id="KW-0458">Lysosome</keyword>
<dbReference type="InterPro" id="IPR048524">
    <property type="entry name" value="Lamp2-like_TM"/>
</dbReference>
<evidence type="ECO:0000256" key="1">
    <source>
        <dbReference type="ARBA" id="ARBA00004530"/>
    </source>
</evidence>
<feature type="chain" id="PRO_5043912112" evidence="11">
    <location>
        <begin position="25"/>
        <end position="391"/>
    </location>
</feature>
<keyword evidence="8" id="KW-1015">Disulfide bond</keyword>
<dbReference type="InterPro" id="IPR002000">
    <property type="entry name" value="Lysosome-assoc_membr_glycop"/>
</dbReference>
<keyword evidence="5 10" id="KW-1133">Transmembrane helix</keyword>
<evidence type="ECO:0000256" key="9">
    <source>
        <dbReference type="SAM" id="MobiDB-lite"/>
    </source>
</evidence>
<evidence type="ECO:0000313" key="15">
    <source>
        <dbReference type="Proteomes" id="UP001474421"/>
    </source>
</evidence>
<dbReference type="PROSITE" id="PS51407">
    <property type="entry name" value="LAMP_3"/>
    <property type="match status" value="1"/>
</dbReference>
<evidence type="ECO:0000256" key="3">
    <source>
        <dbReference type="ARBA" id="ARBA00022729"/>
    </source>
</evidence>
<feature type="region of interest" description="Disordered" evidence="9">
    <location>
        <begin position="65"/>
        <end position="191"/>
    </location>
</feature>
<keyword evidence="7" id="KW-0325">Glycoprotein</keyword>
<evidence type="ECO:0000256" key="5">
    <source>
        <dbReference type="ARBA" id="ARBA00022989"/>
    </source>
</evidence>
<dbReference type="GO" id="GO:0072594">
    <property type="term" value="P:establishment of protein localization to organelle"/>
    <property type="evidence" value="ECO:0007669"/>
    <property type="project" value="TreeGrafter"/>
</dbReference>
<comment type="caution">
    <text evidence="8">Lacks conserved residue(s) required for the propagation of feature annotation.</text>
</comment>
<gene>
    <name evidence="14" type="ORF">NXF25_021751</name>
</gene>
<dbReference type="PANTHER" id="PTHR11506:SF2">
    <property type="entry name" value="MACROSIALIN"/>
    <property type="match status" value="1"/>
</dbReference>
<feature type="domain" description="Lysosome-associated membrane glycoprotein 2-like transmembrane" evidence="13">
    <location>
        <begin position="359"/>
        <end position="389"/>
    </location>
</feature>
<proteinExistence type="inferred from homology"/>
<dbReference type="Pfam" id="PF01299">
    <property type="entry name" value="Lamp2-like_luminal"/>
    <property type="match status" value="1"/>
</dbReference>
<evidence type="ECO:0000256" key="11">
    <source>
        <dbReference type="SAM" id="SignalP"/>
    </source>
</evidence>
<evidence type="ECO:0000313" key="14">
    <source>
        <dbReference type="EMBL" id="KAK9398390.1"/>
    </source>
</evidence>
<keyword evidence="2 8" id="KW-0812">Transmembrane</keyword>
<feature type="domain" description="Lysosome-associated membrane glycoprotein 2-like luminal" evidence="12">
    <location>
        <begin position="192"/>
        <end position="338"/>
    </location>
</feature>
<feature type="disulfide bond" evidence="8">
    <location>
        <begin position="204"/>
        <end position="242"/>
    </location>
</feature>
<dbReference type="Proteomes" id="UP001474421">
    <property type="component" value="Unassembled WGS sequence"/>
</dbReference>
<evidence type="ECO:0000256" key="2">
    <source>
        <dbReference type="ARBA" id="ARBA00022692"/>
    </source>
</evidence>
<dbReference type="PRINTS" id="PR00336">
    <property type="entry name" value="LYSASSOCTDMP"/>
</dbReference>
<evidence type="ECO:0000256" key="6">
    <source>
        <dbReference type="ARBA" id="ARBA00023136"/>
    </source>
</evidence>
<dbReference type="EMBL" id="JAOTOJ010000008">
    <property type="protein sequence ID" value="KAK9398390.1"/>
    <property type="molecule type" value="Genomic_DNA"/>
</dbReference>
<keyword evidence="3 11" id="KW-0732">Signal</keyword>
<evidence type="ECO:0000259" key="13">
    <source>
        <dbReference type="Pfam" id="PF21222"/>
    </source>
</evidence>
<dbReference type="PANTHER" id="PTHR11506">
    <property type="entry name" value="LYSOSOME-ASSOCIATED MEMBRANE GLYCOPROTEIN"/>
    <property type="match status" value="1"/>
</dbReference>
<dbReference type="AlphaFoldDB" id="A0AAW1B898"/>
<feature type="compositionally biased region" description="Basic residues" evidence="9">
    <location>
        <begin position="65"/>
        <end position="76"/>
    </location>
</feature>
<feature type="compositionally biased region" description="Low complexity" evidence="9">
    <location>
        <begin position="154"/>
        <end position="183"/>
    </location>
</feature>
<evidence type="ECO:0000259" key="12">
    <source>
        <dbReference type="Pfam" id="PF01299"/>
    </source>
</evidence>
<dbReference type="GO" id="GO:0005886">
    <property type="term" value="C:plasma membrane"/>
    <property type="evidence" value="ECO:0007669"/>
    <property type="project" value="TreeGrafter"/>
</dbReference>
<protein>
    <submittedName>
        <fullName evidence="14">Macrosialin</fullName>
    </submittedName>
</protein>
<organism evidence="14 15">
    <name type="scientific">Crotalus adamanteus</name>
    <name type="common">Eastern diamondback rattlesnake</name>
    <dbReference type="NCBI Taxonomy" id="8729"/>
    <lineage>
        <taxon>Eukaryota</taxon>
        <taxon>Metazoa</taxon>
        <taxon>Chordata</taxon>
        <taxon>Craniata</taxon>
        <taxon>Vertebrata</taxon>
        <taxon>Euteleostomi</taxon>
        <taxon>Lepidosauria</taxon>
        <taxon>Squamata</taxon>
        <taxon>Bifurcata</taxon>
        <taxon>Unidentata</taxon>
        <taxon>Episquamata</taxon>
        <taxon>Toxicofera</taxon>
        <taxon>Serpentes</taxon>
        <taxon>Colubroidea</taxon>
        <taxon>Viperidae</taxon>
        <taxon>Crotalinae</taxon>
        <taxon>Crotalus</taxon>
    </lineage>
</organism>
<evidence type="ECO:0000256" key="8">
    <source>
        <dbReference type="PROSITE-ProRule" id="PRU00740"/>
    </source>
</evidence>
<evidence type="ECO:0000256" key="7">
    <source>
        <dbReference type="ARBA" id="ARBA00023180"/>
    </source>
</evidence>
<name>A0AAW1B898_CROAD</name>
<evidence type="ECO:0000256" key="4">
    <source>
        <dbReference type="ARBA" id="ARBA00022753"/>
    </source>
</evidence>
<comment type="similarity">
    <text evidence="8">Belongs to the LAMP family.</text>
</comment>
<keyword evidence="15" id="KW-1185">Reference proteome</keyword>